<evidence type="ECO:0000256" key="1">
    <source>
        <dbReference type="ARBA" id="ARBA00023125"/>
    </source>
</evidence>
<evidence type="ECO:0000313" key="5">
    <source>
        <dbReference type="Proteomes" id="UP000318833"/>
    </source>
</evidence>
<proteinExistence type="predicted"/>
<dbReference type="InterPro" id="IPR025722">
    <property type="entry name" value="TetR"/>
</dbReference>
<keyword evidence="1 2" id="KW-0238">DNA-binding</keyword>
<keyword evidence="5" id="KW-1185">Reference proteome</keyword>
<dbReference type="OrthoDB" id="9785164at2"/>
<dbReference type="PRINTS" id="PR00455">
    <property type="entry name" value="HTHTETR"/>
</dbReference>
<dbReference type="AlphaFoldDB" id="A0A554VCP2"/>
<dbReference type="InterPro" id="IPR001647">
    <property type="entry name" value="HTH_TetR"/>
</dbReference>
<dbReference type="EMBL" id="VLNR01000080">
    <property type="protein sequence ID" value="TSE04506.1"/>
    <property type="molecule type" value="Genomic_DNA"/>
</dbReference>
<dbReference type="PANTHER" id="PTHR43479:SF11">
    <property type="entry name" value="ACREF_ENVCD OPERON REPRESSOR-RELATED"/>
    <property type="match status" value="1"/>
</dbReference>
<accession>A0A554VCP2</accession>
<feature type="DNA-binding region" description="H-T-H motif" evidence="2">
    <location>
        <begin position="22"/>
        <end position="41"/>
    </location>
</feature>
<dbReference type="Proteomes" id="UP000318833">
    <property type="component" value="Unassembled WGS sequence"/>
</dbReference>
<gene>
    <name evidence="4" type="ORF">FOF46_26180</name>
</gene>
<evidence type="ECO:0000256" key="2">
    <source>
        <dbReference type="PROSITE-ProRule" id="PRU00335"/>
    </source>
</evidence>
<comment type="caution">
    <text evidence="4">The sequence shown here is derived from an EMBL/GenBank/DDBJ whole genome shotgun (WGS) entry which is preliminary data.</text>
</comment>
<dbReference type="InterPro" id="IPR009057">
    <property type="entry name" value="Homeodomain-like_sf"/>
</dbReference>
<protein>
    <submittedName>
        <fullName evidence="4">TetR/AcrR family transcriptional regulator</fullName>
    </submittedName>
</protein>
<dbReference type="Gene3D" id="1.10.357.10">
    <property type="entry name" value="Tetracycline Repressor, domain 2"/>
    <property type="match status" value="1"/>
</dbReference>
<dbReference type="Pfam" id="PF13972">
    <property type="entry name" value="TetR"/>
    <property type="match status" value="1"/>
</dbReference>
<dbReference type="InterPro" id="IPR050624">
    <property type="entry name" value="HTH-type_Tx_Regulator"/>
</dbReference>
<name>A0A554VCP2_9FLAO</name>
<organism evidence="4 5">
    <name type="scientific">Aquimarina algiphila</name>
    <dbReference type="NCBI Taxonomy" id="2047982"/>
    <lineage>
        <taxon>Bacteria</taxon>
        <taxon>Pseudomonadati</taxon>
        <taxon>Bacteroidota</taxon>
        <taxon>Flavobacteriia</taxon>
        <taxon>Flavobacteriales</taxon>
        <taxon>Flavobacteriaceae</taxon>
        <taxon>Aquimarina</taxon>
    </lineage>
</organism>
<feature type="domain" description="HTH tetR-type" evidence="3">
    <location>
        <begin position="1"/>
        <end position="59"/>
    </location>
</feature>
<dbReference type="GO" id="GO:0003677">
    <property type="term" value="F:DNA binding"/>
    <property type="evidence" value="ECO:0007669"/>
    <property type="project" value="UniProtKB-UniRule"/>
</dbReference>
<evidence type="ECO:0000259" key="3">
    <source>
        <dbReference type="PROSITE" id="PS50977"/>
    </source>
</evidence>
<sequence>MKDKIYNKALTLFNAKGFSSVTMRQVAESLGISPGNLTYHYKTKADLIQVIYKNMHTEASDYITTEGYITLHDFELMMKKFYQLMKRYHFFFNDVVHITRQYPEVAKMYEESNLIRFKQGKKLVDYYVESGRMKPESEFIDYDKLVYNIWMISAFWSSQEQVITSSNYTVNKTTPVEMAMQLLLPYLTEKGIEEYRQIKKFVKT</sequence>
<evidence type="ECO:0000313" key="4">
    <source>
        <dbReference type="EMBL" id="TSE04506.1"/>
    </source>
</evidence>
<dbReference type="PROSITE" id="PS50977">
    <property type="entry name" value="HTH_TETR_2"/>
    <property type="match status" value="1"/>
</dbReference>
<dbReference type="SUPFAM" id="SSF46689">
    <property type="entry name" value="Homeodomain-like"/>
    <property type="match status" value="1"/>
</dbReference>
<dbReference type="Pfam" id="PF00440">
    <property type="entry name" value="TetR_N"/>
    <property type="match status" value="1"/>
</dbReference>
<dbReference type="PANTHER" id="PTHR43479">
    <property type="entry name" value="ACREF/ENVCD OPERON REPRESSOR-RELATED"/>
    <property type="match status" value="1"/>
</dbReference>
<reference evidence="4 5" key="1">
    <citation type="submission" date="2019-07" db="EMBL/GenBank/DDBJ databases">
        <title>The draft genome sequence of Aquimarina algiphila M91.</title>
        <authorList>
            <person name="Meng X."/>
        </authorList>
    </citation>
    <scope>NUCLEOTIDE SEQUENCE [LARGE SCALE GENOMIC DNA]</scope>
    <source>
        <strain evidence="4 5">M91</strain>
    </source>
</reference>